<dbReference type="Proteomes" id="UP000199320">
    <property type="component" value="Unassembled WGS sequence"/>
</dbReference>
<evidence type="ECO:0000313" key="1">
    <source>
        <dbReference type="EMBL" id="SEU11092.1"/>
    </source>
</evidence>
<evidence type="ECO:0000313" key="2">
    <source>
        <dbReference type="Proteomes" id="UP000199320"/>
    </source>
</evidence>
<keyword evidence="2" id="KW-1185">Reference proteome</keyword>
<sequence>MPVRVAKQTVIERVAAEHRETVEPVIDAAIADLKAGGTVANQRPREPVWDGALDRRMMVVDFGGQRVKAGTRYCHGYVFSRNSNQSSYASIRIT</sequence>
<organism evidence="1 2">
    <name type="scientific">Natrinema hispanicum</name>
    <dbReference type="NCBI Taxonomy" id="392421"/>
    <lineage>
        <taxon>Archaea</taxon>
        <taxon>Methanobacteriati</taxon>
        <taxon>Methanobacteriota</taxon>
        <taxon>Stenosarchaea group</taxon>
        <taxon>Halobacteria</taxon>
        <taxon>Halobacteriales</taxon>
        <taxon>Natrialbaceae</taxon>
        <taxon>Natrinema</taxon>
    </lineage>
</organism>
<dbReference type="AlphaFoldDB" id="A0A1I0JMY6"/>
<gene>
    <name evidence="1" type="ORF">SAMN04488694_14811</name>
</gene>
<protein>
    <submittedName>
        <fullName evidence="1">Uncharacterized protein</fullName>
    </submittedName>
</protein>
<name>A0A1I0JMY6_9EURY</name>
<proteinExistence type="predicted"/>
<reference evidence="2" key="1">
    <citation type="submission" date="2016-10" db="EMBL/GenBank/DDBJ databases">
        <authorList>
            <person name="Varghese N."/>
            <person name="Submissions S."/>
        </authorList>
    </citation>
    <scope>NUCLEOTIDE SEQUENCE [LARGE SCALE GENOMIC DNA]</scope>
    <source>
        <strain evidence="2">CDM_6</strain>
    </source>
</reference>
<accession>A0A1I0JMY6</accession>
<dbReference type="EMBL" id="FOIC01000048">
    <property type="protein sequence ID" value="SEU11092.1"/>
    <property type="molecule type" value="Genomic_DNA"/>
</dbReference>